<gene>
    <name evidence="1" type="ORF">EOE67_05200</name>
</gene>
<dbReference type="Proteomes" id="UP000283077">
    <property type="component" value="Unassembled WGS sequence"/>
</dbReference>
<organism evidence="1 2">
    <name type="scientific">Rheinheimera riviphila</name>
    <dbReference type="NCBI Taxonomy" id="1834037"/>
    <lineage>
        <taxon>Bacteria</taxon>
        <taxon>Pseudomonadati</taxon>
        <taxon>Pseudomonadota</taxon>
        <taxon>Gammaproteobacteria</taxon>
        <taxon>Chromatiales</taxon>
        <taxon>Chromatiaceae</taxon>
        <taxon>Rheinheimera</taxon>
    </lineage>
</organism>
<dbReference type="RefSeq" id="WP_127697992.1">
    <property type="nucleotide sequence ID" value="NZ_SACS01000004.1"/>
</dbReference>
<name>A0A437R120_9GAMM</name>
<dbReference type="SUPFAM" id="SSF48452">
    <property type="entry name" value="TPR-like"/>
    <property type="match status" value="1"/>
</dbReference>
<evidence type="ECO:0000313" key="1">
    <source>
        <dbReference type="EMBL" id="RVU40448.1"/>
    </source>
</evidence>
<dbReference type="AlphaFoldDB" id="A0A437R120"/>
<reference evidence="1 2" key="1">
    <citation type="submission" date="2019-01" db="EMBL/GenBank/DDBJ databases">
        <authorList>
            <person name="Chen W.-M."/>
        </authorList>
    </citation>
    <scope>NUCLEOTIDE SEQUENCE [LARGE SCALE GENOMIC DNA]</scope>
    <source>
        <strain evidence="1 2">KYPC3</strain>
    </source>
</reference>
<dbReference type="OrthoDB" id="6118050at2"/>
<protein>
    <recommendedName>
        <fullName evidence="3">Tetratricopeptide repeat protein</fullName>
    </recommendedName>
</protein>
<evidence type="ECO:0000313" key="2">
    <source>
        <dbReference type="Proteomes" id="UP000283077"/>
    </source>
</evidence>
<dbReference type="Gene3D" id="1.25.40.10">
    <property type="entry name" value="Tetratricopeptide repeat domain"/>
    <property type="match status" value="1"/>
</dbReference>
<comment type="caution">
    <text evidence="1">The sequence shown here is derived from an EMBL/GenBank/DDBJ whole genome shotgun (WGS) entry which is preliminary data.</text>
</comment>
<dbReference type="EMBL" id="SACS01000004">
    <property type="protein sequence ID" value="RVU40448.1"/>
    <property type="molecule type" value="Genomic_DNA"/>
</dbReference>
<proteinExistence type="predicted"/>
<keyword evidence="2" id="KW-1185">Reference proteome</keyword>
<dbReference type="InterPro" id="IPR011990">
    <property type="entry name" value="TPR-like_helical_dom_sf"/>
</dbReference>
<sequence>MQQWQHWITLGNQAFSLHQQQLAQQYYQQALADVWPVWYHCAFVECPVELNTDEAALPTHCLAVTLLNLAESYASQQRWRRCRRTLKQGLYWFAQMLDGCDSEHPATVAVLMHQSKLLLVSQLMEQRQLLALSEQRFSHHGETNNTATFGFTGNKHPSGLTSATLNYLH</sequence>
<accession>A0A437R120</accession>
<evidence type="ECO:0008006" key="3">
    <source>
        <dbReference type="Google" id="ProtNLM"/>
    </source>
</evidence>